<dbReference type="Proteomes" id="UP000316775">
    <property type="component" value="Unassembled WGS sequence"/>
</dbReference>
<dbReference type="Gene3D" id="3.30.1120.10">
    <property type="match status" value="1"/>
</dbReference>
<name>A0A4Y4AZQ5_9FLAO</name>
<evidence type="ECO:0000259" key="1">
    <source>
        <dbReference type="Pfam" id="PF00884"/>
    </source>
</evidence>
<dbReference type="PROSITE" id="PS51257">
    <property type="entry name" value="PROKAR_LIPOPROTEIN"/>
    <property type="match status" value="1"/>
</dbReference>
<dbReference type="RefSeq" id="WP_073247067.1">
    <property type="nucleotide sequence ID" value="NZ_BJNP01000022.1"/>
</dbReference>
<proteinExistence type="predicted"/>
<organism evidence="2 3">
    <name type="scientific">Flavobacterium flevense</name>
    <dbReference type="NCBI Taxonomy" id="983"/>
    <lineage>
        <taxon>Bacteria</taxon>
        <taxon>Pseudomonadati</taxon>
        <taxon>Bacteroidota</taxon>
        <taxon>Flavobacteriia</taxon>
        <taxon>Flavobacteriales</taxon>
        <taxon>Flavobacteriaceae</taxon>
        <taxon>Flavobacterium</taxon>
    </lineage>
</organism>
<dbReference type="OrthoDB" id="9766107at2"/>
<evidence type="ECO:0000313" key="2">
    <source>
        <dbReference type="EMBL" id="GEC72622.1"/>
    </source>
</evidence>
<gene>
    <name evidence="2" type="primary">aslA_1</name>
    <name evidence="2" type="ORF">FFL01_21610</name>
</gene>
<keyword evidence="3" id="KW-1185">Reference proteome</keyword>
<dbReference type="AlphaFoldDB" id="A0A4Y4AZQ5"/>
<protein>
    <submittedName>
        <fullName evidence="2">N-acetylgalactosamine-6-sulfatase</fullName>
    </submittedName>
</protein>
<dbReference type="STRING" id="983.SAMN05443543_1144"/>
<sequence length="494" mass="54996">MKNHYFIGCVFVFAFLSLGCKNASKTEKSLQEDQSQKPNIVFIYVDDMGYGDLGCYGQKTLKTPNIDKLASEGMLFTQHYAGSTVCGPSRASLLTGKHTGHSSVRGNSPEGQLLEDSEITISEMLNAKGYKSAVIGKWGVGNDPKPNDPARNGFEHAYGYVNMWHAHNFYPEFLYRDGVKETLKGNVTDGSYKYEKGMKEGAGIAKVKETYSIDKLEDDAMKFMEENAKNPFFMYYCLNMPHANNEAGYFTGDGMEVPSYGEFANKDWSNPEKGFASAIKIIDNSVAKIEAKLKQLGIAENTIIVFVSDNGPHNEGGHSEAFFDSNGIYRGSKRDLYEGGIRVPLIVKWPAKIKAGSTANNPVATWDFLPTFADIAAAKTPENIDGISFLPTLLGKDKEQKKHDYLYWAFYELGGKQAIRVGDWKLIRLNVKGNPAKVVEELYNINEDPSEKNNIIAQYPDKVKELSKMMKSAHAEHPLISLFSNDGNTETRFK</sequence>
<evidence type="ECO:0000313" key="3">
    <source>
        <dbReference type="Proteomes" id="UP000316775"/>
    </source>
</evidence>
<dbReference type="PANTHER" id="PTHR43751">
    <property type="entry name" value="SULFATASE"/>
    <property type="match status" value="1"/>
</dbReference>
<dbReference type="InterPro" id="IPR052701">
    <property type="entry name" value="GAG_Ulvan_Degrading_Sulfatases"/>
</dbReference>
<dbReference type="PANTHER" id="PTHR43751:SF3">
    <property type="entry name" value="SULFATASE N-TERMINAL DOMAIN-CONTAINING PROTEIN"/>
    <property type="match status" value="1"/>
</dbReference>
<comment type="caution">
    <text evidence="2">The sequence shown here is derived from an EMBL/GenBank/DDBJ whole genome shotgun (WGS) entry which is preliminary data.</text>
</comment>
<dbReference type="CDD" id="cd16145">
    <property type="entry name" value="ARS_like"/>
    <property type="match status" value="1"/>
</dbReference>
<dbReference type="InterPro" id="IPR000917">
    <property type="entry name" value="Sulfatase_N"/>
</dbReference>
<accession>A0A4Y4AZQ5</accession>
<dbReference type="Pfam" id="PF00884">
    <property type="entry name" value="Sulfatase"/>
    <property type="match status" value="1"/>
</dbReference>
<dbReference type="EMBL" id="BJNP01000022">
    <property type="protein sequence ID" value="GEC72622.1"/>
    <property type="molecule type" value="Genomic_DNA"/>
</dbReference>
<dbReference type="SUPFAM" id="SSF53649">
    <property type="entry name" value="Alkaline phosphatase-like"/>
    <property type="match status" value="1"/>
</dbReference>
<dbReference type="InterPro" id="IPR017850">
    <property type="entry name" value="Alkaline_phosphatase_core_sf"/>
</dbReference>
<dbReference type="Gene3D" id="3.40.720.10">
    <property type="entry name" value="Alkaline Phosphatase, subunit A"/>
    <property type="match status" value="1"/>
</dbReference>
<reference evidence="2 3" key="1">
    <citation type="submission" date="2019-06" db="EMBL/GenBank/DDBJ databases">
        <title>Whole genome shotgun sequence of Flavobacterium flevense NBRC 14960.</title>
        <authorList>
            <person name="Hosoyama A."/>
            <person name="Uohara A."/>
            <person name="Ohji S."/>
            <person name="Ichikawa N."/>
        </authorList>
    </citation>
    <scope>NUCLEOTIDE SEQUENCE [LARGE SCALE GENOMIC DNA]</scope>
    <source>
        <strain evidence="2 3">NBRC 14960</strain>
    </source>
</reference>
<feature type="domain" description="Sulfatase N-terminal" evidence="1">
    <location>
        <begin position="38"/>
        <end position="376"/>
    </location>
</feature>